<dbReference type="Gene3D" id="2.60.120.1440">
    <property type="match status" value="1"/>
</dbReference>
<keyword evidence="1" id="KW-0472">Membrane</keyword>
<accession>A0ABV6HJZ1</accession>
<feature type="domain" description="FecR protein" evidence="2">
    <location>
        <begin position="141"/>
        <end position="223"/>
    </location>
</feature>
<dbReference type="RefSeq" id="WP_130857757.1">
    <property type="nucleotide sequence ID" value="NZ_JBHLWO010000002.1"/>
</dbReference>
<reference evidence="4 5" key="1">
    <citation type="submission" date="2024-09" db="EMBL/GenBank/DDBJ databases">
        <authorList>
            <person name="Sun Q."/>
            <person name="Mori K."/>
        </authorList>
    </citation>
    <scope>NUCLEOTIDE SEQUENCE [LARGE SCALE GENOMIC DNA]</scope>
    <source>
        <strain evidence="4 5">CCM 7765</strain>
    </source>
</reference>
<evidence type="ECO:0000259" key="3">
    <source>
        <dbReference type="Pfam" id="PF16344"/>
    </source>
</evidence>
<dbReference type="InterPro" id="IPR012373">
    <property type="entry name" value="Ferrdict_sens_TM"/>
</dbReference>
<organism evidence="4 5">
    <name type="scientific">Olivibacter oleidegradans</name>
    <dbReference type="NCBI Taxonomy" id="760123"/>
    <lineage>
        <taxon>Bacteria</taxon>
        <taxon>Pseudomonadati</taxon>
        <taxon>Bacteroidota</taxon>
        <taxon>Sphingobacteriia</taxon>
        <taxon>Sphingobacteriales</taxon>
        <taxon>Sphingobacteriaceae</taxon>
        <taxon>Olivibacter</taxon>
    </lineage>
</organism>
<keyword evidence="5" id="KW-1185">Reference proteome</keyword>
<dbReference type="PANTHER" id="PTHR30273">
    <property type="entry name" value="PERIPLASMIC SIGNAL SENSOR AND SIGMA FACTOR ACTIVATOR FECR-RELATED"/>
    <property type="match status" value="1"/>
</dbReference>
<keyword evidence="1" id="KW-0812">Transmembrane</keyword>
<proteinExistence type="predicted"/>
<dbReference type="Gene3D" id="3.55.50.30">
    <property type="match status" value="1"/>
</dbReference>
<gene>
    <name evidence="4" type="ORF">ACFFI0_12915</name>
</gene>
<name>A0ABV6HJZ1_9SPHI</name>
<dbReference type="InterPro" id="IPR006860">
    <property type="entry name" value="FecR"/>
</dbReference>
<sequence>MKDELLIKFLLKEASPEEDQDVQAWLAEDQANRKKFEQFKLIWDTSKQLALQQPMDEDIAWKRFQLLRDQRFERPPEDVDEGDSIPHLQEYQGKGTGWLRVAASILAVMGLMTGIYLYIIAPKHPYLHSIEVTANETPLTDTLPDGTVVTLNSHAKLSYTEDLFNGQRKVYMSGEAFFDVASDKKRPFNVAVKDLTINVLGTSFNVKSNRKLTEVIVETGAVQVSREDVIIKLKPDEKAIAMVEQKGLKQEKQHDKLYDYYRSRMFKLDGTPLWRFVEVLNEVYQVRIVPENIATGNLPITTTFDNDSLPGILHTLCKTLRLEMEKNGKTIILKKETL</sequence>
<evidence type="ECO:0000313" key="5">
    <source>
        <dbReference type="Proteomes" id="UP001589774"/>
    </source>
</evidence>
<dbReference type="PIRSF" id="PIRSF018266">
    <property type="entry name" value="FecR"/>
    <property type="match status" value="1"/>
</dbReference>
<dbReference type="Proteomes" id="UP001589774">
    <property type="component" value="Unassembled WGS sequence"/>
</dbReference>
<dbReference type="InterPro" id="IPR032508">
    <property type="entry name" value="FecR_C"/>
</dbReference>
<protein>
    <submittedName>
        <fullName evidence="4">FecR domain-containing protein</fullName>
    </submittedName>
</protein>
<comment type="caution">
    <text evidence="4">The sequence shown here is derived from an EMBL/GenBank/DDBJ whole genome shotgun (WGS) entry which is preliminary data.</text>
</comment>
<feature type="transmembrane region" description="Helical" evidence="1">
    <location>
        <begin position="98"/>
        <end position="119"/>
    </location>
</feature>
<dbReference type="Pfam" id="PF04773">
    <property type="entry name" value="FecR"/>
    <property type="match status" value="1"/>
</dbReference>
<evidence type="ECO:0000256" key="1">
    <source>
        <dbReference type="SAM" id="Phobius"/>
    </source>
</evidence>
<dbReference type="PANTHER" id="PTHR30273:SF2">
    <property type="entry name" value="PROTEIN FECR"/>
    <property type="match status" value="1"/>
</dbReference>
<keyword evidence="1" id="KW-1133">Transmembrane helix</keyword>
<dbReference type="Pfam" id="PF16344">
    <property type="entry name" value="FecR_C"/>
    <property type="match status" value="1"/>
</dbReference>
<evidence type="ECO:0000313" key="4">
    <source>
        <dbReference type="EMBL" id="MFC0319218.1"/>
    </source>
</evidence>
<feature type="domain" description="Protein FecR C-terminal" evidence="3">
    <location>
        <begin position="266"/>
        <end position="333"/>
    </location>
</feature>
<evidence type="ECO:0000259" key="2">
    <source>
        <dbReference type="Pfam" id="PF04773"/>
    </source>
</evidence>
<dbReference type="EMBL" id="JBHLWO010000002">
    <property type="protein sequence ID" value="MFC0319218.1"/>
    <property type="molecule type" value="Genomic_DNA"/>
</dbReference>